<dbReference type="AlphaFoldDB" id="A0AA97J6T4"/>
<keyword evidence="2" id="KW-0800">Toxin</keyword>
<dbReference type="Gene3D" id="3.30.40.10">
    <property type="entry name" value="Zinc/RING finger domain, C3HC4 (zinc finger)"/>
    <property type="match status" value="2"/>
</dbReference>
<dbReference type="GO" id="GO:0005525">
    <property type="term" value="F:GTP binding"/>
    <property type="evidence" value="ECO:0007669"/>
    <property type="project" value="UniProtKB-KW"/>
</dbReference>
<evidence type="ECO:0000256" key="11">
    <source>
        <dbReference type="ARBA" id="ARBA00069400"/>
    </source>
</evidence>
<dbReference type="InterPro" id="IPR000315">
    <property type="entry name" value="Znf_B-box"/>
</dbReference>
<dbReference type="PROSITE" id="PS50089">
    <property type="entry name" value="ZF_RING_2"/>
    <property type="match status" value="2"/>
</dbReference>
<keyword evidence="4" id="KW-0547">Nucleotide-binding</keyword>
<dbReference type="InterPro" id="IPR043136">
    <property type="entry name" value="B30.2/SPRY_sf"/>
</dbReference>
<dbReference type="InterPro" id="IPR006574">
    <property type="entry name" value="PRY"/>
</dbReference>
<dbReference type="SMART" id="SM00184">
    <property type="entry name" value="RING"/>
    <property type="match status" value="2"/>
</dbReference>
<dbReference type="SMART" id="SM00336">
    <property type="entry name" value="BBOX"/>
    <property type="match status" value="2"/>
</dbReference>
<dbReference type="Proteomes" id="UP001190640">
    <property type="component" value="Chromosome 4"/>
</dbReference>
<evidence type="ECO:0000313" key="19">
    <source>
        <dbReference type="RefSeq" id="XP_054832463.1"/>
    </source>
</evidence>
<comment type="similarity">
    <text evidence="1">Belongs to the ohanin/vespryn family.</text>
</comment>
<evidence type="ECO:0000259" key="15">
    <source>
        <dbReference type="PROSITE" id="PS50089"/>
    </source>
</evidence>
<comment type="function">
    <text evidence="9">Plays a role in immunological synaptic F-actin density and architecture organization. Regulates actin reorganization in lymphocytes, possibly through the modulation of Rac1 activity. Required for the formation of membrane ruffles during macropinocytosis. Plays a role in cell migration and is required for the formation of cup-like structures during trans-endothelial migration of leukocytes. Binds phospholipids in an activation-dependent manner; thereby acting as an anchor for other proteins to the plasma membrane (PM). Plays a role in exocytosis of cytotoxic granules (CG) by lymphocytes/Component of the exocytosis machinery in natural killer (NK) and CD8+ T cells. Promotes the docking of cytotoxic granules (CG) to the plasma membrane through the interaction with UNC13D. Involved in the cytotoxic activity of lymphocytes/primary CD8+ T cells.</text>
</comment>
<dbReference type="GO" id="GO:0003924">
    <property type="term" value="F:GTPase activity"/>
    <property type="evidence" value="ECO:0007669"/>
    <property type="project" value="InterPro"/>
</dbReference>
<evidence type="ECO:0000256" key="14">
    <source>
        <dbReference type="SAM" id="MobiDB-lite"/>
    </source>
</evidence>
<evidence type="ECO:0000256" key="2">
    <source>
        <dbReference type="ARBA" id="ARBA00022699"/>
    </source>
</evidence>
<dbReference type="SMART" id="SM00176">
    <property type="entry name" value="RAN"/>
    <property type="match status" value="1"/>
</dbReference>
<keyword evidence="13" id="KW-0175">Coiled coil</keyword>
<dbReference type="InterPro" id="IPR005225">
    <property type="entry name" value="Small_GTP-bd"/>
</dbReference>
<dbReference type="InterPro" id="IPR001841">
    <property type="entry name" value="Znf_RING"/>
</dbReference>
<evidence type="ECO:0000256" key="4">
    <source>
        <dbReference type="ARBA" id="ARBA00022741"/>
    </source>
</evidence>
<protein>
    <recommendedName>
        <fullName evidence="11">Rho-related GTP-binding protein RhoG</fullName>
    </recommendedName>
</protein>
<dbReference type="InterPro" id="IPR017907">
    <property type="entry name" value="Znf_RING_CS"/>
</dbReference>
<dbReference type="PANTHER" id="PTHR24103">
    <property type="entry name" value="E3 UBIQUITIN-PROTEIN LIGASE TRIM"/>
    <property type="match status" value="1"/>
</dbReference>
<dbReference type="Gene3D" id="3.30.160.60">
    <property type="entry name" value="Classic Zinc Finger"/>
    <property type="match status" value="2"/>
</dbReference>
<dbReference type="Pfam" id="PF13765">
    <property type="entry name" value="PRY"/>
    <property type="match status" value="1"/>
</dbReference>
<evidence type="ECO:0000259" key="16">
    <source>
        <dbReference type="PROSITE" id="PS50119"/>
    </source>
</evidence>
<dbReference type="InterPro" id="IPR001806">
    <property type="entry name" value="Small_GTPase"/>
</dbReference>
<dbReference type="Gene3D" id="3.40.50.300">
    <property type="entry name" value="P-loop containing nucleotide triphosphate hydrolases"/>
    <property type="match status" value="1"/>
</dbReference>
<dbReference type="NCBIfam" id="TIGR00231">
    <property type="entry name" value="small_GTP"/>
    <property type="match status" value="1"/>
</dbReference>
<feature type="region of interest" description="Disordered" evidence="14">
    <location>
        <begin position="310"/>
        <end position="333"/>
    </location>
</feature>
<dbReference type="PROSITE" id="PS00518">
    <property type="entry name" value="ZF_RING_1"/>
    <property type="match status" value="2"/>
</dbReference>
<dbReference type="InterPro" id="IPR013320">
    <property type="entry name" value="ConA-like_dom_sf"/>
</dbReference>
<dbReference type="PROSITE" id="PS50119">
    <property type="entry name" value="ZF_BBOX"/>
    <property type="match status" value="2"/>
</dbReference>
<sequence length="1142" mass="130577">MASAIPFIDMEQEARCPICLDYLTDPVTLDCGHNFCQACVTNYYDIWEERDDLECPICRLPIQKGNFRPNWQLASIIEKIQCLSLESTKETLCVKHKKELNLFCKEDEELVCVACERTPEHRAHRMHLLEDAAQEYKEKIKAHLKFLEERKDNIEEQKLNDELDSMVQVTQLEAEKQNIRIVFHRMHKFLQEKEQIRLAQLGELEKAVEERLEKNATQLSEEISRLGDLITEMEGKCQQPANEFLQDIRSILSRCENKEVKHTLANSPGLEEKINFYCERNGAVQKAMEHYKDSLEETLCKMNLEGKVSEVSGGPQHSRRTVGHRPPKQHAGAAFPKQAIKCVIVGDSAVGKTCLLFSYTTNDFPSEYMPMSSNSYSACVMVNGTPVILQLWDLCGQESHNRMRVAAYPQTDVFLICFSLVSPASFENVRAKWYPEVRHHCPNIPIILVGTKLDLRTDKCTTEQLKKKKLFPVTSQKGLDMAKTIGAVEYVECSALTQQGLKTVFDKAIQSIVCSRPVKERRNCLLLLHLDSFTALPEAGTLRDVGEHAGMFRNVLASGCISMTLCQHHSDIMLPPLSGGSLFCNAHATWVGDTINNCYLLSYPAFFLQITTAVLSNNEVIKHLLIMAVAPQPANMREEAMCSICLGYLTDPVSVDCGHNFCLVCITDFCEKVEEYGLLKCPICRAHIQKENFRPNWQLANLVKGLQFLSLKEKRCEKHHEKLQLFCKDDEQLVCLMCERSLEHKQHSVVLLQEAAQEYKGKIRAQLKSLEKQKEILVPQKLSEEIASQKTLAQIETEKGKIRSAFERMHNFLEEKEGFWLAQLGDLETEIKKKLKDNITRISQEITNISYLTTEMEEKCQQPESEFLQNIKNTMSRYEKKPVEHVVEYIPGLEDRLQICFKKNSVLEDAMGKFAESLEEVLNKEALEQTLKKGARKKALSKAGSLRIWNKGPVYKASLKQALNKVKVILDRSTAHPSLLLSDDLKSVRWEDKYQHLPDCPERFEFMPCVLGYEKFTSGKHWWEVEVKEEEEGAIWAVGVAKESVARKKEVRIKVEDGIFAAGKTSVLLPYQLSAFTSPKTTPLILRHPIRKIRVSLDYEEGQVGFYDAETDYWIFSFHSASFSGERVRPYFWLGKGVRLKC</sequence>
<feature type="compositionally biased region" description="Basic residues" evidence="14">
    <location>
        <begin position="317"/>
        <end position="328"/>
    </location>
</feature>
<evidence type="ECO:0000256" key="6">
    <source>
        <dbReference type="ARBA" id="ARBA00022833"/>
    </source>
</evidence>
<dbReference type="FunFam" id="2.60.120.920:FF:000004">
    <property type="entry name" value="Butyrophilin subfamily 1 member A1"/>
    <property type="match status" value="1"/>
</dbReference>
<evidence type="ECO:0000256" key="8">
    <source>
        <dbReference type="ARBA" id="ARBA00034460"/>
    </source>
</evidence>
<dbReference type="Pfam" id="PF00622">
    <property type="entry name" value="SPRY"/>
    <property type="match status" value="1"/>
</dbReference>
<keyword evidence="5 12" id="KW-0863">Zinc-finger</keyword>
<feature type="domain" description="B box-type" evidence="16">
    <location>
        <begin position="88"/>
        <end position="129"/>
    </location>
</feature>
<dbReference type="GO" id="GO:0008270">
    <property type="term" value="F:zinc ion binding"/>
    <property type="evidence" value="ECO:0007669"/>
    <property type="project" value="UniProtKB-KW"/>
</dbReference>
<keyword evidence="7" id="KW-0342">GTP-binding</keyword>
<dbReference type="FunFam" id="3.40.50.300:FF:000118">
    <property type="entry name" value="Rho-related GTP-binding protein RhoG"/>
    <property type="match status" value="1"/>
</dbReference>
<dbReference type="PROSITE" id="PS50188">
    <property type="entry name" value="B302_SPRY"/>
    <property type="match status" value="1"/>
</dbReference>
<dbReference type="Pfam" id="PF00071">
    <property type="entry name" value="Ras"/>
    <property type="match status" value="1"/>
</dbReference>
<dbReference type="InterPro" id="IPR050143">
    <property type="entry name" value="TRIM/RBCC"/>
</dbReference>
<comment type="subunit">
    <text evidence="10">Interacts with ARHGEF26. Interacts with ARHGEF16. Interacts with UNC13D; the interaction increases RhoG affinity to the membrane lipids, targets UNC13D to membrane lipids and facilitates cytotoxic granule (CG) docking to the plasma membrane.</text>
</comment>
<dbReference type="InterPro" id="IPR013083">
    <property type="entry name" value="Znf_RING/FYVE/PHD"/>
</dbReference>
<accession>A0AA97J6T4</accession>
<dbReference type="PROSITE" id="PS51420">
    <property type="entry name" value="RHO"/>
    <property type="match status" value="1"/>
</dbReference>
<dbReference type="SUPFAM" id="SSF49899">
    <property type="entry name" value="Concanavalin A-like lectins/glucanases"/>
    <property type="match status" value="1"/>
</dbReference>
<dbReference type="SMART" id="SM00589">
    <property type="entry name" value="PRY"/>
    <property type="match status" value="1"/>
</dbReference>
<dbReference type="SMART" id="SM00449">
    <property type="entry name" value="SPRY"/>
    <property type="match status" value="1"/>
</dbReference>
<dbReference type="SMART" id="SM00173">
    <property type="entry name" value="RAS"/>
    <property type="match status" value="1"/>
</dbReference>
<feature type="domain" description="RING-type" evidence="15">
    <location>
        <begin position="642"/>
        <end position="685"/>
    </location>
</feature>
<evidence type="ECO:0000256" key="13">
    <source>
        <dbReference type="SAM" id="Coils"/>
    </source>
</evidence>
<dbReference type="PRINTS" id="PR00449">
    <property type="entry name" value="RASTRNSFRMNG"/>
</dbReference>
<evidence type="ECO:0000256" key="12">
    <source>
        <dbReference type="PROSITE-ProRule" id="PRU00024"/>
    </source>
</evidence>
<keyword evidence="18" id="KW-1185">Reference proteome</keyword>
<dbReference type="SUPFAM" id="SSF57850">
    <property type="entry name" value="RING/U-box"/>
    <property type="match status" value="2"/>
</dbReference>
<feature type="domain" description="RING-type" evidence="15">
    <location>
        <begin position="16"/>
        <end position="59"/>
    </location>
</feature>
<feature type="domain" description="B box-type" evidence="16">
    <location>
        <begin position="711"/>
        <end position="752"/>
    </location>
</feature>
<dbReference type="GeneID" id="129327730"/>
<proteinExistence type="inferred from homology"/>
<dbReference type="Pfam" id="PF00643">
    <property type="entry name" value="zf-B_box"/>
    <property type="match status" value="2"/>
</dbReference>
<evidence type="ECO:0000256" key="10">
    <source>
        <dbReference type="ARBA" id="ARBA00065562"/>
    </source>
</evidence>
<dbReference type="InterPro" id="IPR001870">
    <property type="entry name" value="B30.2/SPRY"/>
</dbReference>
<dbReference type="PROSITE" id="PS51419">
    <property type="entry name" value="RAB"/>
    <property type="match status" value="1"/>
</dbReference>
<gene>
    <name evidence="19" type="primary">LOC129327730</name>
</gene>
<evidence type="ECO:0000256" key="3">
    <source>
        <dbReference type="ARBA" id="ARBA00022723"/>
    </source>
</evidence>
<organism evidence="18 19">
    <name type="scientific">Eublepharis macularius</name>
    <name type="common">Leopard gecko</name>
    <name type="synonym">Cyrtodactylus macularius</name>
    <dbReference type="NCBI Taxonomy" id="481883"/>
    <lineage>
        <taxon>Eukaryota</taxon>
        <taxon>Metazoa</taxon>
        <taxon>Chordata</taxon>
        <taxon>Craniata</taxon>
        <taxon>Vertebrata</taxon>
        <taxon>Euteleostomi</taxon>
        <taxon>Lepidosauria</taxon>
        <taxon>Squamata</taxon>
        <taxon>Bifurcata</taxon>
        <taxon>Gekkota</taxon>
        <taxon>Eublepharidae</taxon>
        <taxon>Eublepharinae</taxon>
        <taxon>Eublepharis</taxon>
    </lineage>
</organism>
<dbReference type="CDD" id="cd12888">
    <property type="entry name" value="SPRY_PRY_TRIM7_like"/>
    <property type="match status" value="1"/>
</dbReference>
<keyword evidence="6" id="KW-0862">Zinc</keyword>
<feature type="domain" description="B30.2/SPRY" evidence="17">
    <location>
        <begin position="948"/>
        <end position="1142"/>
    </location>
</feature>
<dbReference type="PROSITE" id="PS51421">
    <property type="entry name" value="RAS"/>
    <property type="match status" value="1"/>
</dbReference>
<evidence type="ECO:0000256" key="1">
    <source>
        <dbReference type="ARBA" id="ARBA00009651"/>
    </source>
</evidence>
<dbReference type="SMART" id="SM00174">
    <property type="entry name" value="RHO"/>
    <property type="match status" value="1"/>
</dbReference>
<keyword evidence="2" id="KW-0528">Neurotoxin</keyword>
<evidence type="ECO:0000256" key="7">
    <source>
        <dbReference type="ARBA" id="ARBA00023134"/>
    </source>
</evidence>
<dbReference type="RefSeq" id="XP_054832463.1">
    <property type="nucleotide sequence ID" value="XM_054976488.1"/>
</dbReference>
<evidence type="ECO:0000256" key="9">
    <source>
        <dbReference type="ARBA" id="ARBA00059483"/>
    </source>
</evidence>
<evidence type="ECO:0000259" key="17">
    <source>
        <dbReference type="PROSITE" id="PS50188"/>
    </source>
</evidence>
<dbReference type="CDD" id="cd16598">
    <property type="entry name" value="RING-HC_TRIM26_C-IV"/>
    <property type="match status" value="1"/>
</dbReference>
<dbReference type="InterPro" id="IPR027417">
    <property type="entry name" value="P-loop_NTPase"/>
</dbReference>
<dbReference type="InterPro" id="IPR003879">
    <property type="entry name" value="Butyrophylin_SPRY"/>
</dbReference>
<keyword evidence="3" id="KW-0479">Metal-binding</keyword>
<dbReference type="Gene3D" id="2.60.120.920">
    <property type="match status" value="1"/>
</dbReference>
<dbReference type="SUPFAM" id="SSF57845">
    <property type="entry name" value="B-box zinc-binding domain"/>
    <property type="match status" value="2"/>
</dbReference>
<reference evidence="19" key="1">
    <citation type="submission" date="2025-08" db="UniProtKB">
        <authorList>
            <consortium name="RefSeq"/>
        </authorList>
    </citation>
    <scope>IDENTIFICATION</scope>
    <source>
        <tissue evidence="19">Blood</tissue>
    </source>
</reference>
<dbReference type="Pfam" id="PF15227">
    <property type="entry name" value="zf-C3HC4_4"/>
    <property type="match status" value="2"/>
</dbReference>
<feature type="coiled-coil region" evidence="13">
    <location>
        <begin position="137"/>
        <end position="164"/>
    </location>
</feature>
<dbReference type="SUPFAM" id="SSF52540">
    <property type="entry name" value="P-loop containing nucleoside triphosphate hydrolases"/>
    <property type="match status" value="1"/>
</dbReference>
<evidence type="ECO:0000256" key="5">
    <source>
        <dbReference type="ARBA" id="ARBA00022771"/>
    </source>
</evidence>
<evidence type="ECO:0000313" key="18">
    <source>
        <dbReference type="Proteomes" id="UP001190640"/>
    </source>
</evidence>
<dbReference type="PRINTS" id="PR01407">
    <property type="entry name" value="BUTYPHLNCDUF"/>
</dbReference>
<dbReference type="InterPro" id="IPR003877">
    <property type="entry name" value="SPRY_dom"/>
</dbReference>
<comment type="function">
    <text evidence="8">Neurotoxin that produces dose-dependent hypolocomotion and hyperalgesia in mice. May directly act on the central nervous system, as it is 6500-fold more potent when administered intracerebroventricularly than intraperitoneal.</text>
</comment>
<dbReference type="KEGG" id="emc:129327730"/>
<name>A0AA97J6T4_EUBMA</name>
<dbReference type="SMART" id="SM00175">
    <property type="entry name" value="RAB"/>
    <property type="match status" value="1"/>
</dbReference>